<evidence type="ECO:0000256" key="2">
    <source>
        <dbReference type="ARBA" id="ARBA00022723"/>
    </source>
</evidence>
<evidence type="ECO:0000313" key="7">
    <source>
        <dbReference type="Proteomes" id="UP001349262"/>
    </source>
</evidence>
<sequence>MCCAIASTGTTCRGALVPIVMLSAFLVTSVPSTAGPFTQRQAESGQAVYNDHCAECHRPDLTGALGPALVGTAFRRTWAGKPVAELRDWIRANMPPNAPGTLPDDQLDPIVALILLRNDVMPGPTPLSAATAGGRFPNE</sequence>
<accession>A0ABU7TF05</accession>
<keyword evidence="7" id="KW-1185">Reference proteome</keyword>
<evidence type="ECO:0000313" key="6">
    <source>
        <dbReference type="EMBL" id="MEE7459169.1"/>
    </source>
</evidence>
<evidence type="ECO:0000256" key="1">
    <source>
        <dbReference type="ARBA" id="ARBA00022617"/>
    </source>
</evidence>
<dbReference type="Gene3D" id="1.10.760.10">
    <property type="entry name" value="Cytochrome c-like domain"/>
    <property type="match status" value="1"/>
</dbReference>
<dbReference type="InterPro" id="IPR009056">
    <property type="entry name" value="Cyt_c-like_dom"/>
</dbReference>
<dbReference type="Proteomes" id="UP001349262">
    <property type="component" value="Unassembled WGS sequence"/>
</dbReference>
<dbReference type="Pfam" id="PF13442">
    <property type="entry name" value="Cytochrome_CBB3"/>
    <property type="match status" value="1"/>
</dbReference>
<protein>
    <recommendedName>
        <fullName evidence="5">Cytochrome c domain-containing protein</fullName>
    </recommendedName>
</protein>
<dbReference type="SUPFAM" id="SSF46626">
    <property type="entry name" value="Cytochrome c"/>
    <property type="match status" value="1"/>
</dbReference>
<dbReference type="EMBL" id="MLBY01000005">
    <property type="protein sequence ID" value="MEE7459169.1"/>
    <property type="molecule type" value="Genomic_DNA"/>
</dbReference>
<keyword evidence="1 4" id="KW-0349">Heme</keyword>
<evidence type="ECO:0000259" key="5">
    <source>
        <dbReference type="PROSITE" id="PS51007"/>
    </source>
</evidence>
<name>A0ABU7TF05_9HYPH</name>
<keyword evidence="3 4" id="KW-0408">Iron</keyword>
<dbReference type="PROSITE" id="PS51007">
    <property type="entry name" value="CYTC"/>
    <property type="match status" value="1"/>
</dbReference>
<dbReference type="InterPro" id="IPR036909">
    <property type="entry name" value="Cyt_c-like_dom_sf"/>
</dbReference>
<gene>
    <name evidence="6" type="ORF">MRSR164_20990</name>
</gene>
<proteinExistence type="predicted"/>
<organism evidence="6 7">
    <name type="scientific">Methylobacterium radiotolerans</name>
    <dbReference type="NCBI Taxonomy" id="31998"/>
    <lineage>
        <taxon>Bacteria</taxon>
        <taxon>Pseudomonadati</taxon>
        <taxon>Pseudomonadota</taxon>
        <taxon>Alphaproteobacteria</taxon>
        <taxon>Hyphomicrobiales</taxon>
        <taxon>Methylobacteriaceae</taxon>
        <taxon>Methylobacterium</taxon>
    </lineage>
</organism>
<feature type="domain" description="Cytochrome c" evidence="5">
    <location>
        <begin position="40"/>
        <end position="118"/>
    </location>
</feature>
<evidence type="ECO:0000256" key="3">
    <source>
        <dbReference type="ARBA" id="ARBA00023004"/>
    </source>
</evidence>
<reference evidence="6 7" key="1">
    <citation type="journal article" date="2012" name="Genet. Mol. Biol.">
        <title>Analysis of 16S rRNA and mxaF genes revealing insights into Methylobacterium niche-specific plant association.</title>
        <authorList>
            <person name="Dourado M.N."/>
            <person name="Andreote F.D."/>
            <person name="Dini-Andreote F."/>
            <person name="Conti R."/>
            <person name="Araujo J.M."/>
            <person name="Araujo W.L."/>
        </authorList>
    </citation>
    <scope>NUCLEOTIDE SEQUENCE [LARGE SCALE GENOMIC DNA]</scope>
    <source>
        <strain evidence="6 7">SR1.6/4</strain>
    </source>
</reference>
<keyword evidence="2 4" id="KW-0479">Metal-binding</keyword>
<evidence type="ECO:0000256" key="4">
    <source>
        <dbReference type="PROSITE-ProRule" id="PRU00433"/>
    </source>
</evidence>
<comment type="caution">
    <text evidence="6">The sequence shown here is derived from an EMBL/GenBank/DDBJ whole genome shotgun (WGS) entry which is preliminary data.</text>
</comment>